<sequence>MRIEESLRHAGRGAGKPCLVPEAGQTRSADLRVPLLRRLASNFPSLGGRPLAVSLFRTVNATSPKCPDIWAATSDPPGFACCAVGWVYCGVVREGVRVFSDFAIWYLFLAGTAGGAFLCATVMDVRANPGWDARRVPLCARCGMFGAFGLLALAALMLFCDLGDPFDIWYLFENPLRSIMSMGAWLIVLGLALSLAVSAMIAVKVDVPYLFRCLEIAGALASIGVMGYTGVLLSSMAAVEFWNTWLLVALFVVSAVSCGCAFISLSAFILSGSAQRSSALKGVARLLRAAELVVLVAFLASRWLAGGAAQRSCELLFSGQLAGIFWGGLVLCGFVIPVFADLIARVAPVPVLRQISAASTLAGGLCLRYCVVLAASHTPISLIMT</sequence>
<reference evidence="9 10" key="1">
    <citation type="journal article" date="2018" name="Elife">
        <title>Discovery and characterization of a prevalent human gut bacterial enzyme sufficient for the inactivation of a family of plant toxins.</title>
        <authorList>
            <person name="Koppel N."/>
            <person name="Bisanz J.E."/>
            <person name="Pandelia M.E."/>
            <person name="Turnbaugh P.J."/>
            <person name="Balskus E.P."/>
        </authorList>
    </citation>
    <scope>NUCLEOTIDE SEQUENCE [LARGE SCALE GENOMIC DNA]</scope>
    <source>
        <strain evidence="10">anaerobia AP69FAA</strain>
    </source>
</reference>
<feature type="transmembrane region" description="Helical" evidence="8">
    <location>
        <begin position="103"/>
        <end position="126"/>
    </location>
</feature>
<evidence type="ECO:0000256" key="5">
    <source>
        <dbReference type="ARBA" id="ARBA00022989"/>
    </source>
</evidence>
<keyword evidence="4 8" id="KW-0812">Transmembrane</keyword>
<accession>A0A369L5C6</accession>
<keyword evidence="6 8" id="KW-0472">Membrane</keyword>
<dbReference type="InterPro" id="IPR005614">
    <property type="entry name" value="NrfD-like"/>
</dbReference>
<evidence type="ECO:0000256" key="7">
    <source>
        <dbReference type="SAM" id="MobiDB-lite"/>
    </source>
</evidence>
<keyword evidence="3" id="KW-1003">Cell membrane</keyword>
<evidence type="ECO:0000256" key="3">
    <source>
        <dbReference type="ARBA" id="ARBA00022475"/>
    </source>
</evidence>
<evidence type="ECO:0000256" key="1">
    <source>
        <dbReference type="ARBA" id="ARBA00004651"/>
    </source>
</evidence>
<dbReference type="EMBL" id="PPTP01000006">
    <property type="protein sequence ID" value="RDB55063.1"/>
    <property type="molecule type" value="Genomic_DNA"/>
</dbReference>
<feature type="transmembrane region" description="Helical" evidence="8">
    <location>
        <begin position="282"/>
        <end position="304"/>
    </location>
</feature>
<keyword evidence="5 8" id="KW-1133">Transmembrane helix</keyword>
<feature type="transmembrane region" description="Helical" evidence="8">
    <location>
        <begin position="179"/>
        <end position="202"/>
    </location>
</feature>
<keyword evidence="10" id="KW-1185">Reference proteome</keyword>
<feature type="transmembrane region" description="Helical" evidence="8">
    <location>
        <begin position="214"/>
        <end position="239"/>
    </location>
</feature>
<dbReference type="PANTHER" id="PTHR34856">
    <property type="entry name" value="PROTEIN NRFD"/>
    <property type="match status" value="1"/>
</dbReference>
<evidence type="ECO:0000256" key="2">
    <source>
        <dbReference type="ARBA" id="ARBA00008929"/>
    </source>
</evidence>
<evidence type="ECO:0008006" key="11">
    <source>
        <dbReference type="Google" id="ProtNLM"/>
    </source>
</evidence>
<organism evidence="9 10">
    <name type="scientific">Senegalimassilia anaerobia</name>
    <dbReference type="NCBI Taxonomy" id="1473216"/>
    <lineage>
        <taxon>Bacteria</taxon>
        <taxon>Bacillati</taxon>
        <taxon>Actinomycetota</taxon>
        <taxon>Coriobacteriia</taxon>
        <taxon>Coriobacteriales</taxon>
        <taxon>Coriobacteriaceae</taxon>
        <taxon>Senegalimassilia</taxon>
    </lineage>
</organism>
<feature type="transmembrane region" description="Helical" evidence="8">
    <location>
        <begin position="245"/>
        <end position="270"/>
    </location>
</feature>
<name>A0A369L5C6_9ACTN</name>
<comment type="subcellular location">
    <subcellularLocation>
        <location evidence="1">Cell membrane</location>
        <topology evidence="1">Multi-pass membrane protein</topology>
    </subcellularLocation>
</comment>
<evidence type="ECO:0000256" key="4">
    <source>
        <dbReference type="ARBA" id="ARBA00022692"/>
    </source>
</evidence>
<evidence type="ECO:0000313" key="9">
    <source>
        <dbReference type="EMBL" id="RDB55063.1"/>
    </source>
</evidence>
<dbReference type="OrthoDB" id="3173336at2"/>
<dbReference type="InterPro" id="IPR052049">
    <property type="entry name" value="Electron_transfer_protein"/>
</dbReference>
<dbReference type="GO" id="GO:0005886">
    <property type="term" value="C:plasma membrane"/>
    <property type="evidence" value="ECO:0007669"/>
    <property type="project" value="UniProtKB-SubCell"/>
</dbReference>
<evidence type="ECO:0000256" key="8">
    <source>
        <dbReference type="SAM" id="Phobius"/>
    </source>
</evidence>
<feature type="transmembrane region" description="Helical" evidence="8">
    <location>
        <begin position="324"/>
        <end position="343"/>
    </location>
</feature>
<evidence type="ECO:0000313" key="10">
    <source>
        <dbReference type="Proteomes" id="UP000253792"/>
    </source>
</evidence>
<protein>
    <recommendedName>
        <fullName evidence="11">Polysulfide reductase</fullName>
    </recommendedName>
</protein>
<evidence type="ECO:0000256" key="6">
    <source>
        <dbReference type="ARBA" id="ARBA00023136"/>
    </source>
</evidence>
<feature type="region of interest" description="Disordered" evidence="7">
    <location>
        <begin position="1"/>
        <end position="21"/>
    </location>
</feature>
<comment type="caution">
    <text evidence="9">The sequence shown here is derived from an EMBL/GenBank/DDBJ whole genome shotgun (WGS) entry which is preliminary data.</text>
</comment>
<feature type="transmembrane region" description="Helical" evidence="8">
    <location>
        <begin position="138"/>
        <end position="159"/>
    </location>
</feature>
<dbReference type="AlphaFoldDB" id="A0A369L5C6"/>
<gene>
    <name evidence="9" type="ORF">C1880_07510</name>
</gene>
<dbReference type="Gene3D" id="1.20.1630.10">
    <property type="entry name" value="Formate dehydrogenase/DMSO reductase domain"/>
    <property type="match status" value="1"/>
</dbReference>
<dbReference type="PANTHER" id="PTHR34856:SF2">
    <property type="entry name" value="PROTEIN NRFD"/>
    <property type="match status" value="1"/>
</dbReference>
<comment type="similarity">
    <text evidence="2">Belongs to the NrfD family.</text>
</comment>
<dbReference type="Pfam" id="PF03916">
    <property type="entry name" value="NrfD"/>
    <property type="match status" value="1"/>
</dbReference>
<dbReference type="Proteomes" id="UP000253792">
    <property type="component" value="Unassembled WGS sequence"/>
</dbReference>
<proteinExistence type="inferred from homology"/>